<name>A0A5S6Q5Z6_TRIMR</name>
<keyword evidence="3" id="KW-1185">Reference proteome</keyword>
<keyword evidence="1" id="KW-0863">Zinc-finger</keyword>
<sequence>MKTYLRILQNCDAWQSIAILEQFSNRCSVIALYAECAMNIYSVVYWQNRVSLLRWLRRWQLHRRAPRSVSENYVVLDSPPKVELVSTSRAKYGFPSRNTEAQRDKAKPCYRCNGRHAQQNCQFRNVDCRFCGKKGHIERACRAKAQQKSYSEPRQRNAAGNGQVVRARKNVSQAGKSSCSTQGI</sequence>
<dbReference type="SUPFAM" id="SSF57756">
    <property type="entry name" value="Retrovirus zinc finger-like domains"/>
    <property type="match status" value="1"/>
</dbReference>
<dbReference type="GO" id="GO:0003676">
    <property type="term" value="F:nucleic acid binding"/>
    <property type="evidence" value="ECO:0007669"/>
    <property type="project" value="InterPro"/>
</dbReference>
<dbReference type="GO" id="GO:0019899">
    <property type="term" value="F:enzyme binding"/>
    <property type="evidence" value="ECO:0007669"/>
    <property type="project" value="UniProtKB-ARBA"/>
</dbReference>
<protein>
    <submittedName>
        <fullName evidence="4">CCHC-type domain-containing protein</fullName>
    </submittedName>
</protein>
<dbReference type="WBParaSite" id="TMUE_1000002579.1">
    <property type="protein sequence ID" value="TMUE_1000002579.1"/>
    <property type="gene ID" value="WBGene00298381"/>
</dbReference>
<dbReference type="InterPro" id="IPR001878">
    <property type="entry name" value="Znf_CCHC"/>
</dbReference>
<dbReference type="AlphaFoldDB" id="A0A5S6Q5Z6"/>
<dbReference type="GO" id="GO:0008270">
    <property type="term" value="F:zinc ion binding"/>
    <property type="evidence" value="ECO:0007669"/>
    <property type="project" value="UniProtKB-KW"/>
</dbReference>
<dbReference type="InterPro" id="IPR036875">
    <property type="entry name" value="Znf_CCHC_sf"/>
</dbReference>
<proteinExistence type="predicted"/>
<organism evidence="3 4">
    <name type="scientific">Trichuris muris</name>
    <name type="common">Mouse whipworm</name>
    <dbReference type="NCBI Taxonomy" id="70415"/>
    <lineage>
        <taxon>Eukaryota</taxon>
        <taxon>Metazoa</taxon>
        <taxon>Ecdysozoa</taxon>
        <taxon>Nematoda</taxon>
        <taxon>Enoplea</taxon>
        <taxon>Dorylaimia</taxon>
        <taxon>Trichinellida</taxon>
        <taxon>Trichuridae</taxon>
        <taxon>Trichuris</taxon>
    </lineage>
</organism>
<accession>A0A5S6Q5Z6</accession>
<reference evidence="4" key="1">
    <citation type="submission" date="2019-12" db="UniProtKB">
        <authorList>
            <consortium name="WormBaseParasite"/>
        </authorList>
    </citation>
    <scope>IDENTIFICATION</scope>
</reference>
<keyword evidence="1" id="KW-0479">Metal-binding</keyword>
<keyword evidence="1" id="KW-0862">Zinc</keyword>
<dbReference type="Gene3D" id="4.10.60.10">
    <property type="entry name" value="Zinc finger, CCHC-type"/>
    <property type="match status" value="1"/>
</dbReference>
<evidence type="ECO:0000313" key="3">
    <source>
        <dbReference type="Proteomes" id="UP000046395"/>
    </source>
</evidence>
<feature type="domain" description="CCHC-type" evidence="2">
    <location>
        <begin position="128"/>
        <end position="142"/>
    </location>
</feature>
<dbReference type="Proteomes" id="UP000046395">
    <property type="component" value="Unassembled WGS sequence"/>
</dbReference>
<evidence type="ECO:0000256" key="1">
    <source>
        <dbReference type="PROSITE-ProRule" id="PRU00047"/>
    </source>
</evidence>
<dbReference type="PROSITE" id="PS50158">
    <property type="entry name" value="ZF_CCHC"/>
    <property type="match status" value="1"/>
</dbReference>
<evidence type="ECO:0000313" key="4">
    <source>
        <dbReference type="WBParaSite" id="TMUE_1000002579.1"/>
    </source>
</evidence>
<evidence type="ECO:0000259" key="2">
    <source>
        <dbReference type="PROSITE" id="PS50158"/>
    </source>
</evidence>